<dbReference type="EnsemblMetazoa" id="HelroT161147">
    <property type="protein sequence ID" value="HelroP161147"/>
    <property type="gene ID" value="HelroG161147"/>
</dbReference>
<reference evidence="3" key="1">
    <citation type="submission" date="2012-12" db="EMBL/GenBank/DDBJ databases">
        <authorList>
            <person name="Hellsten U."/>
            <person name="Grimwood J."/>
            <person name="Chapman J.A."/>
            <person name="Shapiro H."/>
            <person name="Aerts A."/>
            <person name="Otillar R.P."/>
            <person name="Terry A.Y."/>
            <person name="Boore J.L."/>
            <person name="Simakov O."/>
            <person name="Marletaz F."/>
            <person name="Cho S.-J."/>
            <person name="Edsinger-Gonzales E."/>
            <person name="Havlak P."/>
            <person name="Kuo D.-H."/>
            <person name="Larsson T."/>
            <person name="Lv J."/>
            <person name="Arendt D."/>
            <person name="Savage R."/>
            <person name="Osoegawa K."/>
            <person name="de Jong P."/>
            <person name="Lindberg D.R."/>
            <person name="Seaver E.C."/>
            <person name="Weisblat D.A."/>
            <person name="Putnam N.H."/>
            <person name="Grigoriev I.V."/>
            <person name="Rokhsar D.S."/>
        </authorList>
    </citation>
    <scope>NUCLEOTIDE SEQUENCE</scope>
</reference>
<accession>T1ER55</accession>
<dbReference type="AlphaFoldDB" id="T1ER55"/>
<evidence type="ECO:0000313" key="3">
    <source>
        <dbReference type="Proteomes" id="UP000015101"/>
    </source>
</evidence>
<dbReference type="KEGG" id="hro:HELRODRAFT_161147"/>
<dbReference type="GeneID" id="20199055"/>
<protein>
    <submittedName>
        <fullName evidence="1 2">Uncharacterized protein</fullName>
    </submittedName>
</protein>
<reference evidence="1 3" key="2">
    <citation type="journal article" date="2013" name="Nature">
        <title>Insights into bilaterian evolution from three spiralian genomes.</title>
        <authorList>
            <person name="Simakov O."/>
            <person name="Marletaz F."/>
            <person name="Cho S.J."/>
            <person name="Edsinger-Gonzales E."/>
            <person name="Havlak P."/>
            <person name="Hellsten U."/>
            <person name="Kuo D.H."/>
            <person name="Larsson T."/>
            <person name="Lv J."/>
            <person name="Arendt D."/>
            <person name="Savage R."/>
            <person name="Osoegawa K."/>
            <person name="de Jong P."/>
            <person name="Grimwood J."/>
            <person name="Chapman J.A."/>
            <person name="Shapiro H."/>
            <person name="Aerts A."/>
            <person name="Otillar R.P."/>
            <person name="Terry A.Y."/>
            <person name="Boore J.L."/>
            <person name="Grigoriev I.V."/>
            <person name="Lindberg D.R."/>
            <person name="Seaver E.C."/>
            <person name="Weisblat D.A."/>
            <person name="Putnam N.H."/>
            <person name="Rokhsar D.S."/>
        </authorList>
    </citation>
    <scope>NUCLEOTIDE SEQUENCE</scope>
</reference>
<name>T1ER55_HELRO</name>
<evidence type="ECO:0000313" key="2">
    <source>
        <dbReference type="EnsemblMetazoa" id="HelroP161147"/>
    </source>
</evidence>
<dbReference type="RefSeq" id="XP_009019349.1">
    <property type="nucleotide sequence ID" value="XM_009021101.1"/>
</dbReference>
<organism evidence="2 3">
    <name type="scientific">Helobdella robusta</name>
    <name type="common">Californian leech</name>
    <dbReference type="NCBI Taxonomy" id="6412"/>
    <lineage>
        <taxon>Eukaryota</taxon>
        <taxon>Metazoa</taxon>
        <taxon>Spiralia</taxon>
        <taxon>Lophotrochozoa</taxon>
        <taxon>Annelida</taxon>
        <taxon>Clitellata</taxon>
        <taxon>Hirudinea</taxon>
        <taxon>Rhynchobdellida</taxon>
        <taxon>Glossiphoniidae</taxon>
        <taxon>Helobdella</taxon>
    </lineage>
</organism>
<dbReference type="InParanoid" id="T1ER55"/>
<gene>
    <name evidence="2" type="primary">20199055</name>
    <name evidence="1" type="ORF">HELRODRAFT_161147</name>
</gene>
<evidence type="ECO:0000313" key="1">
    <source>
        <dbReference type="EMBL" id="ESO01941.1"/>
    </source>
</evidence>
<dbReference type="Proteomes" id="UP000015101">
    <property type="component" value="Unassembled WGS sequence"/>
</dbReference>
<dbReference type="HOGENOM" id="CLU_1751694_0_0_1"/>
<sequence>MRCSAHSIGCRRGRKHHTMSTTRFYDETKQKRVVNMLKISPPRRRSKKVHLRPAKGQIVFNAALAAKRSIQNGNVRNHLIARQSYFRRHIKLDESIKRLFKQTHVPSIIRMLAYVEHEPIIRMLAYVEHEPTTTLSGVTCLNTFNVKTS</sequence>
<dbReference type="EMBL" id="KB096742">
    <property type="protein sequence ID" value="ESO01941.1"/>
    <property type="molecule type" value="Genomic_DNA"/>
</dbReference>
<reference evidence="2" key="3">
    <citation type="submission" date="2015-06" db="UniProtKB">
        <authorList>
            <consortium name="EnsemblMetazoa"/>
        </authorList>
    </citation>
    <scope>IDENTIFICATION</scope>
</reference>
<dbReference type="CTD" id="20199055"/>
<proteinExistence type="predicted"/>
<dbReference type="EMBL" id="AMQM01000754">
    <property type="status" value="NOT_ANNOTATED_CDS"/>
    <property type="molecule type" value="Genomic_DNA"/>
</dbReference>
<keyword evidence="3" id="KW-1185">Reference proteome</keyword>